<feature type="compositionally biased region" description="Basic and acidic residues" evidence="1">
    <location>
        <begin position="796"/>
        <end position="818"/>
    </location>
</feature>
<evidence type="ECO:0000256" key="1">
    <source>
        <dbReference type="SAM" id="MobiDB-lite"/>
    </source>
</evidence>
<organism evidence="2 3">
    <name type="scientific">Plutella xylostella</name>
    <name type="common">Diamondback moth</name>
    <name type="synonym">Plutella maculipennis</name>
    <dbReference type="NCBI Taxonomy" id="51655"/>
    <lineage>
        <taxon>Eukaryota</taxon>
        <taxon>Metazoa</taxon>
        <taxon>Ecdysozoa</taxon>
        <taxon>Arthropoda</taxon>
        <taxon>Hexapoda</taxon>
        <taxon>Insecta</taxon>
        <taxon>Pterygota</taxon>
        <taxon>Neoptera</taxon>
        <taxon>Endopterygota</taxon>
        <taxon>Lepidoptera</taxon>
        <taxon>Glossata</taxon>
        <taxon>Ditrysia</taxon>
        <taxon>Yponomeutoidea</taxon>
        <taxon>Plutellidae</taxon>
        <taxon>Plutella</taxon>
    </lineage>
</organism>
<sequence length="905" mass="96453">RFDRACIYTLLEAAAAGGAGGGGAEPPRAEPPPAAAAALLTDQQLKQLITFLKHVSSKLNNNTPATSEETSSSGSSAVADASTFSDSGSTSLAQLVPGASRARLSDLLRQQPDMNNYRPPPPEPRDQLDNGSSKMRILNKLPLRARAPASPPDERPAAAPQVIVINLPNGNISDTVGLVPESKVLECYYGGSEAGDADEAGSALAAAGPAPVQKRTRFSVSHDEVSLGNTSDNLEAVSEAASNHSCTSSLELEPEDQNDNLSDMVSANVSGRGSPNISGRETPSSQVTDGDAAGEGPPRRQQAKLLKQTRNDIEDKFCKFEIKKLLEGDETISIMSDTWSTDVLASDSETIGDSCDQANHNQGANTNNANAPDVSETASESAWSIDVLASDSDRNTEVDTDDCVSVAARSDTSWPRRPSAHEDSVPRAAAARGSPRHAAMPHRTGYLSATAQLSRGAELDLMARSPGHNYAPIENRKSILVNGYPVMTCYTASAPESPSTSAPAPLAGDVFDYGPQNNDDVDGENAATESTVDGGNNSDATSQWVDDSFPPRAASPRDFPSTSKMYEQPDDRSCDQSCDQSRGSSESEFNAMSVSQYDRRFDSGIDTDRPDERSALADLVTRMSSASITSNLVNNLTARIVKSEIRTSIVSISSSSRVEKRQTDMSLSNLSVNSVETGSDKSSSQDVNSEQVTERRVSPPPLKASTGAIPKSISFDATAEKNQRRRIMGEEGLAGNLDELKNNVKRSGGNILHKIKMFRQKGRSINSSSDITLPFPSPPAPGGESSDDILAKYRRAGPERARRPSRPDPEPADLERDIPVLSTGCRVPPPRPRARRPGEVSESMSADITLPFPSPPAPGGESSDDILAKYRRVGPERARRPPRPDPEPADLERSVNPCLQLSHSC</sequence>
<dbReference type="Proteomes" id="UP000823941">
    <property type="component" value="Chromosome 15"/>
</dbReference>
<feature type="compositionally biased region" description="Low complexity" evidence="1">
    <location>
        <begin position="63"/>
        <end position="83"/>
    </location>
</feature>
<comment type="caution">
    <text evidence="2">The sequence shown here is derived from an EMBL/GenBank/DDBJ whole genome shotgun (WGS) entry which is preliminary data.</text>
</comment>
<feature type="region of interest" description="Disordered" evidence="1">
    <location>
        <begin position="408"/>
        <end position="442"/>
    </location>
</feature>
<evidence type="ECO:0008006" key="4">
    <source>
        <dbReference type="Google" id="ProtNLM"/>
    </source>
</evidence>
<feature type="compositionally biased region" description="Low complexity" evidence="1">
    <location>
        <begin position="493"/>
        <end position="505"/>
    </location>
</feature>
<feature type="region of interest" description="Disordered" evidence="1">
    <location>
        <begin position="763"/>
        <end position="905"/>
    </location>
</feature>
<feature type="compositionally biased region" description="Polar residues" evidence="1">
    <location>
        <begin position="241"/>
        <end position="250"/>
    </location>
</feature>
<proteinExistence type="predicted"/>
<feature type="compositionally biased region" description="Polar residues" evidence="1">
    <location>
        <begin position="527"/>
        <end position="545"/>
    </location>
</feature>
<feature type="compositionally biased region" description="Low complexity" evidence="1">
    <location>
        <begin position="427"/>
        <end position="438"/>
    </location>
</feature>
<feature type="region of interest" description="Disordered" evidence="1">
    <location>
        <begin position="654"/>
        <end position="723"/>
    </location>
</feature>
<dbReference type="EMBL" id="JAHIBW010000015">
    <property type="protein sequence ID" value="KAG7303864.1"/>
    <property type="molecule type" value="Genomic_DNA"/>
</dbReference>
<gene>
    <name evidence="2" type="ORF">JYU34_010766</name>
</gene>
<keyword evidence="3" id="KW-1185">Reference proteome</keyword>
<feature type="region of interest" description="Disordered" evidence="1">
    <location>
        <begin position="241"/>
        <end position="308"/>
    </location>
</feature>
<feature type="region of interest" description="Disordered" evidence="1">
    <location>
        <begin position="493"/>
        <end position="590"/>
    </location>
</feature>
<feature type="region of interest" description="Disordered" evidence="1">
    <location>
        <begin position="110"/>
        <end position="132"/>
    </location>
</feature>
<evidence type="ECO:0000313" key="3">
    <source>
        <dbReference type="Proteomes" id="UP000823941"/>
    </source>
</evidence>
<protein>
    <recommendedName>
        <fullName evidence="4">WH2 domain-containing protein</fullName>
    </recommendedName>
</protein>
<reference evidence="2 3" key="1">
    <citation type="submission" date="2021-06" db="EMBL/GenBank/DDBJ databases">
        <title>A haploid diamondback moth (Plutella xylostella L.) genome assembly resolves 31 chromosomes and identifies a diamide resistance mutation.</title>
        <authorList>
            <person name="Ward C.M."/>
            <person name="Perry K.D."/>
            <person name="Baker G."/>
            <person name="Powis K."/>
            <person name="Heckel D.G."/>
            <person name="Baxter S.W."/>
        </authorList>
    </citation>
    <scope>NUCLEOTIDE SEQUENCE [LARGE SCALE GENOMIC DNA]</scope>
    <source>
        <strain evidence="2 3">LV</strain>
        <tissue evidence="2">Single pupa</tissue>
    </source>
</reference>
<feature type="compositionally biased region" description="Polar residues" evidence="1">
    <location>
        <begin position="664"/>
        <end position="691"/>
    </location>
</feature>
<name>A0ABQ7QFA3_PLUXY</name>
<feature type="non-terminal residue" evidence="2">
    <location>
        <position position="1"/>
    </location>
</feature>
<feature type="compositionally biased region" description="Polar residues" evidence="1">
    <location>
        <begin position="259"/>
        <end position="288"/>
    </location>
</feature>
<feature type="compositionally biased region" description="Basic and acidic residues" evidence="1">
    <location>
        <begin position="873"/>
        <end position="893"/>
    </location>
</feature>
<feature type="region of interest" description="Disordered" evidence="1">
    <location>
        <begin position="350"/>
        <end position="380"/>
    </location>
</feature>
<accession>A0ABQ7QFA3</accession>
<feature type="region of interest" description="Disordered" evidence="1">
    <location>
        <begin position="60"/>
        <end position="90"/>
    </location>
</feature>
<evidence type="ECO:0000313" key="2">
    <source>
        <dbReference type="EMBL" id="KAG7303864.1"/>
    </source>
</evidence>
<feature type="compositionally biased region" description="Low complexity" evidence="1">
    <location>
        <begin position="358"/>
        <end position="371"/>
    </location>
</feature>